<feature type="compositionally biased region" description="Low complexity" evidence="2">
    <location>
        <begin position="272"/>
        <end position="288"/>
    </location>
</feature>
<gene>
    <name evidence="4" type="ORF">PSFLO_02311</name>
</gene>
<reference evidence="4 5" key="1">
    <citation type="submission" date="2018-03" db="EMBL/GenBank/DDBJ databases">
        <authorList>
            <person name="Guldener U."/>
        </authorList>
    </citation>
    <scope>NUCLEOTIDE SEQUENCE [LARGE SCALE GENOMIC DNA]</scope>
    <source>
        <strain evidence="4 5">DAOM196992</strain>
    </source>
</reference>
<organism evidence="4 5">
    <name type="scientific">Pseudozyma flocculosa</name>
    <dbReference type="NCBI Taxonomy" id="84751"/>
    <lineage>
        <taxon>Eukaryota</taxon>
        <taxon>Fungi</taxon>
        <taxon>Dikarya</taxon>
        <taxon>Basidiomycota</taxon>
        <taxon>Ustilaginomycotina</taxon>
        <taxon>Ustilaginomycetes</taxon>
        <taxon>Ustilaginales</taxon>
        <taxon>Ustilaginaceae</taxon>
        <taxon>Pseudozyma</taxon>
    </lineage>
</organism>
<dbReference type="GO" id="GO:0003723">
    <property type="term" value="F:RNA binding"/>
    <property type="evidence" value="ECO:0007669"/>
    <property type="project" value="UniProtKB-UniRule"/>
</dbReference>
<evidence type="ECO:0000256" key="2">
    <source>
        <dbReference type="SAM" id="MobiDB-lite"/>
    </source>
</evidence>
<dbReference type="SUPFAM" id="SSF54928">
    <property type="entry name" value="RNA-binding domain, RBD"/>
    <property type="match status" value="1"/>
</dbReference>
<feature type="compositionally biased region" description="Pro residues" evidence="2">
    <location>
        <begin position="127"/>
        <end position="144"/>
    </location>
</feature>
<dbReference type="EMBL" id="OOIP01000005">
    <property type="protein sequence ID" value="SPO36840.1"/>
    <property type="molecule type" value="Genomic_DNA"/>
</dbReference>
<keyword evidence="1" id="KW-0694">RNA-binding</keyword>
<dbReference type="Gene3D" id="3.30.70.330">
    <property type="match status" value="1"/>
</dbReference>
<dbReference type="InterPro" id="IPR035979">
    <property type="entry name" value="RBD_domain_sf"/>
</dbReference>
<sequence>MSHRRPAPRTTLFVAGFPPTMRARDLAYEFERMGRLVRCDIPALRSPTASPYAFIEYEDPRDAETDALASGRSSIGHALLSLGLNIPRVQAAHHDMHGMRFGRHTLQIQFAKNAPSSNWRFDGPSRRGPPPPPPFAGAPPPARSTPPIAAVRPELTPAEQEEADRAAEERARARAAARERERSRSPVRRRDDSDYPDTRRSSSRRDDVDDERRRRYDEDDRGRDPIDEDRPRERSYGGENGAGEAEHANGRERSADAADAPGKDASAEPAKDAAAAATEDDAAPAVSD</sequence>
<keyword evidence="5" id="KW-1185">Reference proteome</keyword>
<feature type="domain" description="RRM" evidence="3">
    <location>
        <begin position="10"/>
        <end position="113"/>
    </location>
</feature>
<dbReference type="InterPro" id="IPR000504">
    <property type="entry name" value="RRM_dom"/>
</dbReference>
<evidence type="ECO:0000259" key="3">
    <source>
        <dbReference type="PROSITE" id="PS50102"/>
    </source>
</evidence>
<feature type="compositionally biased region" description="Basic and acidic residues" evidence="2">
    <location>
        <begin position="163"/>
        <end position="236"/>
    </location>
</feature>
<proteinExistence type="predicted"/>
<dbReference type="InterPro" id="IPR050907">
    <property type="entry name" value="SRSF"/>
</dbReference>
<protein>
    <recommendedName>
        <fullName evidence="3">RRM domain-containing protein</fullName>
    </recommendedName>
</protein>
<accession>A0A5C3EY89</accession>
<evidence type="ECO:0000313" key="5">
    <source>
        <dbReference type="Proteomes" id="UP000323386"/>
    </source>
</evidence>
<evidence type="ECO:0000313" key="4">
    <source>
        <dbReference type="EMBL" id="SPO36840.1"/>
    </source>
</evidence>
<dbReference type="SMART" id="SM00360">
    <property type="entry name" value="RRM"/>
    <property type="match status" value="1"/>
</dbReference>
<dbReference type="PROSITE" id="PS50102">
    <property type="entry name" value="RRM"/>
    <property type="match status" value="1"/>
</dbReference>
<name>A0A5C3EY89_9BASI</name>
<dbReference type="AlphaFoldDB" id="A0A5C3EY89"/>
<feature type="compositionally biased region" description="Basic and acidic residues" evidence="2">
    <location>
        <begin position="244"/>
        <end position="271"/>
    </location>
</feature>
<evidence type="ECO:0000256" key="1">
    <source>
        <dbReference type="PROSITE-ProRule" id="PRU00176"/>
    </source>
</evidence>
<dbReference type="PANTHER" id="PTHR23147">
    <property type="entry name" value="SERINE/ARGININE RICH SPLICING FACTOR"/>
    <property type="match status" value="1"/>
</dbReference>
<dbReference type="Pfam" id="PF00076">
    <property type="entry name" value="RRM_1"/>
    <property type="match status" value="1"/>
</dbReference>
<dbReference type="Proteomes" id="UP000323386">
    <property type="component" value="Unassembled WGS sequence"/>
</dbReference>
<feature type="region of interest" description="Disordered" evidence="2">
    <location>
        <begin position="115"/>
        <end position="288"/>
    </location>
</feature>
<dbReference type="OrthoDB" id="5970at2759"/>
<dbReference type="InterPro" id="IPR012677">
    <property type="entry name" value="Nucleotide-bd_a/b_plait_sf"/>
</dbReference>